<dbReference type="PROSITE" id="PS00041">
    <property type="entry name" value="HTH_ARAC_FAMILY_1"/>
    <property type="match status" value="1"/>
</dbReference>
<dbReference type="EMBL" id="VIAR01000001">
    <property type="protein sequence ID" value="TQD40616.1"/>
    <property type="molecule type" value="Genomic_DNA"/>
</dbReference>
<keyword evidence="2" id="KW-0238">DNA-binding</keyword>
<dbReference type="SMART" id="SM00342">
    <property type="entry name" value="HTH_ARAC"/>
    <property type="match status" value="1"/>
</dbReference>
<feature type="domain" description="HTH araC/xylS-type" evidence="4">
    <location>
        <begin position="195"/>
        <end position="293"/>
    </location>
</feature>
<dbReference type="PRINTS" id="PR00032">
    <property type="entry name" value="HTHARAC"/>
</dbReference>
<keyword evidence="3" id="KW-0804">Transcription</keyword>
<dbReference type="Pfam" id="PF12833">
    <property type="entry name" value="HTH_18"/>
    <property type="match status" value="1"/>
</dbReference>
<dbReference type="Gene3D" id="1.10.10.60">
    <property type="entry name" value="Homeodomain-like"/>
    <property type="match status" value="1"/>
</dbReference>
<reference evidence="5 6" key="1">
    <citation type="submission" date="2019-06" db="EMBL/GenBank/DDBJ databases">
        <title>Flavibacter putida gen. nov., sp. nov., a novel marine bacterium of the family Flavobacteriaceae isolated from coastal seawater.</title>
        <authorList>
            <person name="Feng X."/>
        </authorList>
    </citation>
    <scope>NUCLEOTIDE SEQUENCE [LARGE SCALE GENOMIC DNA]</scope>
    <source>
        <strain evidence="5 6">PLHSN227</strain>
    </source>
</reference>
<dbReference type="SUPFAM" id="SSF46689">
    <property type="entry name" value="Homeodomain-like"/>
    <property type="match status" value="2"/>
</dbReference>
<protein>
    <submittedName>
        <fullName evidence="5">Helix-turn-helix transcriptional regulator</fullName>
    </submittedName>
</protein>
<dbReference type="InterPro" id="IPR018062">
    <property type="entry name" value="HTH_AraC-typ_CS"/>
</dbReference>
<dbReference type="OrthoDB" id="799767at2"/>
<organism evidence="5 6">
    <name type="scientific">Haloflavibacter putidus</name>
    <dbReference type="NCBI Taxonomy" id="2576776"/>
    <lineage>
        <taxon>Bacteria</taxon>
        <taxon>Pseudomonadati</taxon>
        <taxon>Bacteroidota</taxon>
        <taxon>Flavobacteriia</taxon>
        <taxon>Flavobacteriales</taxon>
        <taxon>Flavobacteriaceae</taxon>
        <taxon>Haloflavibacter</taxon>
    </lineage>
</organism>
<dbReference type="Proteomes" id="UP000317169">
    <property type="component" value="Unassembled WGS sequence"/>
</dbReference>
<keyword evidence="1" id="KW-0805">Transcription regulation</keyword>
<dbReference type="InterPro" id="IPR018060">
    <property type="entry name" value="HTH_AraC"/>
</dbReference>
<evidence type="ECO:0000256" key="3">
    <source>
        <dbReference type="ARBA" id="ARBA00023163"/>
    </source>
</evidence>
<evidence type="ECO:0000259" key="4">
    <source>
        <dbReference type="PROSITE" id="PS01124"/>
    </source>
</evidence>
<dbReference type="InterPro" id="IPR020449">
    <property type="entry name" value="Tscrpt_reg_AraC-type_HTH"/>
</dbReference>
<dbReference type="AlphaFoldDB" id="A0A507ZS40"/>
<dbReference type="GO" id="GO:0003700">
    <property type="term" value="F:DNA-binding transcription factor activity"/>
    <property type="evidence" value="ECO:0007669"/>
    <property type="project" value="InterPro"/>
</dbReference>
<dbReference type="PANTHER" id="PTHR47893">
    <property type="entry name" value="REGULATORY PROTEIN PCHR"/>
    <property type="match status" value="1"/>
</dbReference>
<evidence type="ECO:0000313" key="5">
    <source>
        <dbReference type="EMBL" id="TQD40616.1"/>
    </source>
</evidence>
<evidence type="ECO:0000256" key="1">
    <source>
        <dbReference type="ARBA" id="ARBA00023015"/>
    </source>
</evidence>
<dbReference type="GO" id="GO:0043565">
    <property type="term" value="F:sequence-specific DNA binding"/>
    <property type="evidence" value="ECO:0007669"/>
    <property type="project" value="InterPro"/>
</dbReference>
<comment type="caution">
    <text evidence="5">The sequence shown here is derived from an EMBL/GenBank/DDBJ whole genome shotgun (WGS) entry which is preliminary data.</text>
</comment>
<dbReference type="InterPro" id="IPR009057">
    <property type="entry name" value="Homeodomain-like_sf"/>
</dbReference>
<proteinExistence type="predicted"/>
<evidence type="ECO:0000313" key="6">
    <source>
        <dbReference type="Proteomes" id="UP000317169"/>
    </source>
</evidence>
<name>A0A507ZS40_9FLAO</name>
<accession>A0A507ZS40</accession>
<dbReference type="PROSITE" id="PS01124">
    <property type="entry name" value="HTH_ARAC_FAMILY_2"/>
    <property type="match status" value="1"/>
</dbReference>
<sequence length="299" mass="34612">MINQKNNARSSFQVIEIEEGFKFFTYQNETAEVQKNVRDVHRNFIQFQFCVKGKVKLNFNQGRYGLDLGEEKALLLYNPTQKLPFDVEIAPKSWLVTALISIEKFHSLFSEEANYIDFLTEDNRGKKYYQELDISPSLAVVLSQILNFNLHPSVKKIYLKGKLYELVALYFNRPEEVDTEQCPFLEDENNVKRIRQAKEIIINRMAEPPTLTELAKEIGLSLKKLKEGFKEIYGDTVFGFLLDYKLDYARKLLETGDYNVNEVGLKVGYSTASHFIAAFRKKFGTTPKKYVMSLSTSNN</sequence>
<evidence type="ECO:0000256" key="2">
    <source>
        <dbReference type="ARBA" id="ARBA00023125"/>
    </source>
</evidence>
<gene>
    <name evidence="5" type="ORF">FKR84_01160</name>
</gene>
<dbReference type="PANTHER" id="PTHR47893:SF1">
    <property type="entry name" value="REGULATORY PROTEIN PCHR"/>
    <property type="match status" value="1"/>
</dbReference>
<dbReference type="RefSeq" id="WP_141420347.1">
    <property type="nucleotide sequence ID" value="NZ_VIAR01000001.1"/>
</dbReference>
<dbReference type="InterPro" id="IPR053142">
    <property type="entry name" value="PchR_regulatory_protein"/>
</dbReference>
<keyword evidence="6" id="KW-1185">Reference proteome</keyword>